<gene>
    <name evidence="4" type="primary">virB19</name>
    <name evidence="4" type="ORF">HPF_23365</name>
</gene>
<evidence type="ECO:0000313" key="4">
    <source>
        <dbReference type="EMBL" id="QBM30647.1"/>
    </source>
</evidence>
<accession>A0A4P6X2Z3</accession>
<dbReference type="InterPro" id="IPR010258">
    <property type="entry name" value="Conjugal_tfr_TrbG/VirB9/CagX"/>
</dbReference>
<evidence type="ECO:0000256" key="3">
    <source>
        <dbReference type="SAM" id="SignalP"/>
    </source>
</evidence>
<comment type="similarity">
    <text evidence="1">Belongs to the TrbG/VirB9 family.</text>
</comment>
<dbReference type="InterPro" id="IPR033645">
    <property type="entry name" value="VirB9/CagX/TrbG_C"/>
</dbReference>
<dbReference type="Pfam" id="PF03524">
    <property type="entry name" value="CagX"/>
    <property type="match status" value="1"/>
</dbReference>
<feature type="signal peptide" evidence="3">
    <location>
        <begin position="1"/>
        <end position="25"/>
    </location>
</feature>
<name>A0A4P6X2Z3_HYDPS</name>
<proteinExistence type="inferred from homology"/>
<organism evidence="4 5">
    <name type="scientific">Hydrogenophaga pseudoflava</name>
    <name type="common">Pseudomonas carboxydoflava</name>
    <dbReference type="NCBI Taxonomy" id="47421"/>
    <lineage>
        <taxon>Bacteria</taxon>
        <taxon>Pseudomonadati</taxon>
        <taxon>Pseudomonadota</taxon>
        <taxon>Betaproteobacteria</taxon>
        <taxon>Burkholderiales</taxon>
        <taxon>Comamonadaceae</taxon>
        <taxon>Hydrogenophaga</taxon>
    </lineage>
</organism>
<dbReference type="InterPro" id="IPR038161">
    <property type="entry name" value="VirB9/CagX/TrbG_C_sf"/>
</dbReference>
<evidence type="ECO:0000256" key="2">
    <source>
        <dbReference type="ARBA" id="ARBA00022729"/>
    </source>
</evidence>
<evidence type="ECO:0000256" key="1">
    <source>
        <dbReference type="ARBA" id="ARBA00006135"/>
    </source>
</evidence>
<dbReference type="AlphaFoldDB" id="A0A4P6X2Z3"/>
<keyword evidence="5" id="KW-1185">Reference proteome</keyword>
<reference evidence="4 5" key="1">
    <citation type="submission" date="2019-03" db="EMBL/GenBank/DDBJ databases">
        <authorList>
            <person name="Sebastian G."/>
            <person name="Baumann P."/>
            <person name="Ruckert C."/>
            <person name="Kalinowski J."/>
            <person name="Nebel B."/>
            <person name="Takors R."/>
            <person name="Blombach B."/>
        </authorList>
    </citation>
    <scope>NUCLEOTIDE SEQUENCE [LARGE SCALE GENOMIC DNA]</scope>
    <source>
        <strain evidence="4 5">DSM 1084</strain>
        <plasmid evidence="4 5">pDSM1084</plasmid>
    </source>
</reference>
<sequence length="294" mass="32356" precursor="true">MKTSGKIAAGILVVALGLSAISVHAKDEPRRSERDNRIGYVTYDGENVVEIPVALGVVTRVILEAGEKIKILGSGFSSQCKSETDLWCIEAEPGSNQIWVKPMPGATSNNVELSTDRRDYSIRFVRDTQRISKYRVHFQYPVAMPIAPPHIDANGVPQYDVFTPERIRQRAEAVEQVMAGRMGNAKYSMEAGAPGATEIAPRLAFDDGRFTYLHYPKAREIPAVFYIGADGQEGRANYHVDGELVVVQRIAREFVLRLGGAAVRLINDAYDGDGVATPYGTTDGKRRELKQDGK</sequence>
<dbReference type="EMBL" id="CP037868">
    <property type="protein sequence ID" value="QBM30647.1"/>
    <property type="molecule type" value="Genomic_DNA"/>
</dbReference>
<evidence type="ECO:0000313" key="5">
    <source>
        <dbReference type="Proteomes" id="UP000293912"/>
    </source>
</evidence>
<feature type="chain" id="PRO_5020417344" evidence="3">
    <location>
        <begin position="26"/>
        <end position="294"/>
    </location>
</feature>
<dbReference type="Gene3D" id="2.60.40.2500">
    <property type="match status" value="1"/>
</dbReference>
<dbReference type="Proteomes" id="UP000293912">
    <property type="component" value="Plasmid pDSM1084"/>
</dbReference>
<dbReference type="CDD" id="cd06911">
    <property type="entry name" value="VirB9_CagX_TrbG"/>
    <property type="match status" value="1"/>
</dbReference>
<geneLocation type="plasmid" evidence="4 5">
    <name>pDSM1084</name>
</geneLocation>
<dbReference type="RefSeq" id="WP_165961775.1">
    <property type="nucleotide sequence ID" value="NZ_CP037868.1"/>
</dbReference>
<protein>
    <submittedName>
        <fullName evidence="4">Type IV secretion system protein virB9</fullName>
    </submittedName>
</protein>
<dbReference type="KEGG" id="hpse:HPF_23365"/>
<keyword evidence="4" id="KW-0614">Plasmid</keyword>
<keyword evidence="2 3" id="KW-0732">Signal</keyword>